<proteinExistence type="predicted"/>
<dbReference type="AlphaFoldDB" id="X1U6G0"/>
<gene>
    <name evidence="1" type="ORF">S12H4_44094</name>
</gene>
<sequence>MLEFLKLSSLPENHCGILRHSSNTRPVIWIVEENGVRVVVKDFSNSKFLYRNIIGRFLIWRESKAYKKLQGLKGVPTCYGVIDGLALALEEIPSQPLKKHNKNIKLPGTFFDDLKNIVDSFHNRGFAHCDLKNGANVLVGHNGLPYIVDWS</sequence>
<organism evidence="1">
    <name type="scientific">marine sediment metagenome</name>
    <dbReference type="NCBI Taxonomy" id="412755"/>
    <lineage>
        <taxon>unclassified sequences</taxon>
        <taxon>metagenomes</taxon>
        <taxon>ecological metagenomes</taxon>
    </lineage>
</organism>
<name>X1U6G0_9ZZZZ</name>
<reference evidence="1" key="1">
    <citation type="journal article" date="2014" name="Front. Microbiol.">
        <title>High frequency of phylogenetically diverse reductive dehalogenase-homologous genes in deep subseafloor sedimentary metagenomes.</title>
        <authorList>
            <person name="Kawai M."/>
            <person name="Futagami T."/>
            <person name="Toyoda A."/>
            <person name="Takaki Y."/>
            <person name="Nishi S."/>
            <person name="Hori S."/>
            <person name="Arai W."/>
            <person name="Tsubouchi T."/>
            <person name="Morono Y."/>
            <person name="Uchiyama I."/>
            <person name="Ito T."/>
            <person name="Fujiyama A."/>
            <person name="Inagaki F."/>
            <person name="Takami H."/>
        </authorList>
    </citation>
    <scope>NUCLEOTIDE SEQUENCE</scope>
    <source>
        <strain evidence="1">Expedition CK06-06</strain>
    </source>
</reference>
<dbReference type="SUPFAM" id="SSF56112">
    <property type="entry name" value="Protein kinase-like (PK-like)"/>
    <property type="match status" value="1"/>
</dbReference>
<dbReference type="EMBL" id="BARW01027132">
    <property type="protein sequence ID" value="GAJ13069.1"/>
    <property type="molecule type" value="Genomic_DNA"/>
</dbReference>
<protein>
    <recommendedName>
        <fullName evidence="2">Protein kinase domain-containing protein</fullName>
    </recommendedName>
</protein>
<feature type="non-terminal residue" evidence="1">
    <location>
        <position position="151"/>
    </location>
</feature>
<evidence type="ECO:0008006" key="2">
    <source>
        <dbReference type="Google" id="ProtNLM"/>
    </source>
</evidence>
<comment type="caution">
    <text evidence="1">The sequence shown here is derived from an EMBL/GenBank/DDBJ whole genome shotgun (WGS) entry which is preliminary data.</text>
</comment>
<accession>X1U6G0</accession>
<dbReference type="InterPro" id="IPR011009">
    <property type="entry name" value="Kinase-like_dom_sf"/>
</dbReference>
<evidence type="ECO:0000313" key="1">
    <source>
        <dbReference type="EMBL" id="GAJ13069.1"/>
    </source>
</evidence>